<gene>
    <name evidence="2" type="ORF">FKR84_07240</name>
</gene>
<feature type="signal peptide" evidence="1">
    <location>
        <begin position="1"/>
        <end position="24"/>
    </location>
</feature>
<reference evidence="2 3" key="1">
    <citation type="submission" date="2019-06" db="EMBL/GenBank/DDBJ databases">
        <title>Flavibacter putida gen. nov., sp. nov., a novel marine bacterium of the family Flavobacteriaceae isolated from coastal seawater.</title>
        <authorList>
            <person name="Feng X."/>
        </authorList>
    </citation>
    <scope>NUCLEOTIDE SEQUENCE [LARGE SCALE GENOMIC DNA]</scope>
    <source>
        <strain evidence="2 3">PLHSN227</strain>
    </source>
</reference>
<dbReference type="EMBL" id="VIAR01000006">
    <property type="protein sequence ID" value="TQD38776.1"/>
    <property type="molecule type" value="Genomic_DNA"/>
</dbReference>
<dbReference type="InterPro" id="IPR013783">
    <property type="entry name" value="Ig-like_fold"/>
</dbReference>
<proteinExistence type="predicted"/>
<evidence type="ECO:0000256" key="1">
    <source>
        <dbReference type="SAM" id="SignalP"/>
    </source>
</evidence>
<organism evidence="2 3">
    <name type="scientific">Haloflavibacter putidus</name>
    <dbReference type="NCBI Taxonomy" id="2576776"/>
    <lineage>
        <taxon>Bacteria</taxon>
        <taxon>Pseudomonadati</taxon>
        <taxon>Bacteroidota</taxon>
        <taxon>Flavobacteriia</taxon>
        <taxon>Flavobacteriales</taxon>
        <taxon>Flavobacteriaceae</taxon>
        <taxon>Haloflavibacter</taxon>
    </lineage>
</organism>
<protein>
    <submittedName>
        <fullName evidence="2">T9SS type B sorting domain-containing protein</fullName>
    </submittedName>
</protein>
<sequence length="1610" mass="172742">MKRTFTRLNSILFFFIFISSLTTAQVVQDIPAINWQPGHKIAVQDTATAMVNGRVYKDVNGNGTQDSFEPGMESIDMILIDAAGSQAVTTNANGDWLAYVIPGMVTIYVDITDLPFGAIHTEGDNPSTPSNNGGDPNTIVAVDGQTNFGGKDGFYFVGEVSGHLYFDLNGNGTQDITEPDMPNVDVKVSDPFNNPPVIVTTDASGNWAATVTAAQATIDIDDNDPDFPTGATQTEGTDPSTANVIANTSTFTENDGFYPEGYLTGHLYFDWNGNGTQDNLEPDMPDVNVKVTDVFGNTQIVATNANGNWLALVPAGETIANIDETDPDFPVGAVQTEGTNPTTTTVINNQTVFSENDGFFQEGTLTGHLYFDVNGNGTQDSAEPDMPNIEVVINNTPTGVTASVFTDASGNWSYTGPVGPSTVTINQNDADFPTGAIQTEGTNPSTHTVIINQSVFTENDGFFEQGTLSGHLYFDSNGNGTQDSSEPDMPDVNVNITDALNNTQTLVTDANGNWSVNLPIGDALINIDETDSDFPQGAIQTEGTNPTTTTVINNQMVFSENDGFFEEGTITGHLYFDVNGNSTQDSSEPDMPNVEVEITNQTLAVSTVLTTDANGDWNYTGPIGATVVSINENDSDFPTGAIQTEGTNPSTHTVIINQNTFTENDGFFEQGSLSGRVYYDVNGNGTQNNNEPGMPNVDVNITDALNNTHTVVTNANGDWSADLPVGDVTITIDETDPDFPTGALQTEGTNPSYATVLNNQSIFTEKDGFSGEGELTGHVYYDTNGNANQELGEPDLANISVLVEIVNGTTQTLITDADGNWSFTAPIGPVSVLVDENDIDFPAGAIQTEGTNPTVFMVTNESDNHQNDGFYVDQLQTGNLSGHLYYDTNANGVQDVSEPNLPNIDVSITSSVGVTFNVVTNNQGNWMVEVPEGNTTSSIDFTDPDFPTAVVQTQGTNPTTTNVLSNVANVETPDGFTLPNTGTGILSGHLYFDTNANSNQDQGEPNLINVDVTITNVLGLTTIVTTNQDGDWSISIPEGNTTSDIDNTDPEFPLGAIQTEGTDPTTTYVGAGENLSEVNDGFEVQDIETEMLSGHLYYDTNANGMQDENEPNLPNVDVAITNSLGYIQIITTNNNGDWSITVPVGNTVSEIDFTDPDFPLAVSQTQGTNPTTTMVAAGNPTAEEPDGFAQTAVGTNTLSGHLYYDWNANAVQDQGEPNLPNVDIEVVNAAGVSTFLQTDQNGDWFLLVPAGNTISEINENDPDFPAGAIQTEGTNPTTTPVTATGNFQEIDGFYNPNLATNILKGHLYLDENANAVQENTEPNLANVTVWLTTSLGTTITLETDQDGNWQVEVPVGNTISEVDVNDADFPPNAIQTEGDNPTISNVTENNTLTEVDGFYVDGQSPEKLKGHIYYDTNNNGVQNTGELNLADIEVEIIDSFGFSQFIETDVDGNWEVNVPVGETVSFINQNDADFPNGAIQTEGDDPTTTMVVADGIHEEIDGFYVPENDPNVFEIYNAVSPNGDGKNDFFLIEGIEDYPENKVLIFNRWGVKVFETKGYGQNGRVFRGLSDGRATLQKGEKLPAGTYFYILEYRNHEGKLNKLDGYLYIN</sequence>
<evidence type="ECO:0000313" key="2">
    <source>
        <dbReference type="EMBL" id="TQD38776.1"/>
    </source>
</evidence>
<dbReference type="Gene3D" id="2.60.40.10">
    <property type="entry name" value="Immunoglobulins"/>
    <property type="match status" value="12"/>
</dbReference>
<comment type="caution">
    <text evidence="2">The sequence shown here is derived from an EMBL/GenBank/DDBJ whole genome shotgun (WGS) entry which is preliminary data.</text>
</comment>
<dbReference type="OrthoDB" id="1391086at2"/>
<keyword evidence="1" id="KW-0732">Signal</keyword>
<keyword evidence="3" id="KW-1185">Reference proteome</keyword>
<dbReference type="SUPFAM" id="SSF117074">
    <property type="entry name" value="Hypothetical protein PA1324"/>
    <property type="match status" value="9"/>
</dbReference>
<dbReference type="InterPro" id="IPR026341">
    <property type="entry name" value="T9SS_type_B"/>
</dbReference>
<dbReference type="NCBIfam" id="TIGR04131">
    <property type="entry name" value="Bac_Flav_CTERM"/>
    <property type="match status" value="1"/>
</dbReference>
<dbReference type="Proteomes" id="UP000317169">
    <property type="component" value="Unassembled WGS sequence"/>
</dbReference>
<name>A0A507ZM59_9FLAO</name>
<dbReference type="Pfam" id="PF13585">
    <property type="entry name" value="CHU_C"/>
    <property type="match status" value="1"/>
</dbReference>
<dbReference type="RefSeq" id="WP_141421634.1">
    <property type="nucleotide sequence ID" value="NZ_VIAR01000006.1"/>
</dbReference>
<accession>A0A507ZM59</accession>
<evidence type="ECO:0000313" key="3">
    <source>
        <dbReference type="Proteomes" id="UP000317169"/>
    </source>
</evidence>
<feature type="chain" id="PRO_5021503075" evidence="1">
    <location>
        <begin position="25"/>
        <end position="1610"/>
    </location>
</feature>